<dbReference type="HOGENOM" id="CLU_2726048_0_0_1"/>
<keyword evidence="4" id="KW-1185">Reference proteome</keyword>
<sequence length="72" mass="8106">MSKNPYRDFGFGGNFKQKGAESKNSGDKSKTVVNFKNGGLRLDNLDRLRLGFDDAFLVVEKSSPCSDFLFFF</sequence>
<reference evidence="3" key="3">
    <citation type="submission" date="2015-04" db="UniProtKB">
        <authorList>
            <consortium name="EnsemblPlants"/>
        </authorList>
    </citation>
    <scope>IDENTIFICATION</scope>
    <source>
        <strain evidence="3">cv. Jemalong A17</strain>
    </source>
</reference>
<evidence type="ECO:0000313" key="2">
    <source>
        <dbReference type="EMBL" id="KEH19282.1"/>
    </source>
</evidence>
<accession>A0A072TPE9</accession>
<evidence type="ECO:0000313" key="4">
    <source>
        <dbReference type="Proteomes" id="UP000002051"/>
    </source>
</evidence>
<organism evidence="2 4">
    <name type="scientific">Medicago truncatula</name>
    <name type="common">Barrel medic</name>
    <name type="synonym">Medicago tribuloides</name>
    <dbReference type="NCBI Taxonomy" id="3880"/>
    <lineage>
        <taxon>Eukaryota</taxon>
        <taxon>Viridiplantae</taxon>
        <taxon>Streptophyta</taxon>
        <taxon>Embryophyta</taxon>
        <taxon>Tracheophyta</taxon>
        <taxon>Spermatophyta</taxon>
        <taxon>Magnoliopsida</taxon>
        <taxon>eudicotyledons</taxon>
        <taxon>Gunneridae</taxon>
        <taxon>Pentapetalae</taxon>
        <taxon>rosids</taxon>
        <taxon>fabids</taxon>
        <taxon>Fabales</taxon>
        <taxon>Fabaceae</taxon>
        <taxon>Papilionoideae</taxon>
        <taxon>50 kb inversion clade</taxon>
        <taxon>NPAAA clade</taxon>
        <taxon>Hologalegina</taxon>
        <taxon>IRL clade</taxon>
        <taxon>Trifolieae</taxon>
        <taxon>Medicago</taxon>
    </lineage>
</organism>
<reference evidence="2 4" key="2">
    <citation type="journal article" date="2014" name="BMC Genomics">
        <title>An improved genome release (version Mt4.0) for the model legume Medicago truncatula.</title>
        <authorList>
            <person name="Tang H."/>
            <person name="Krishnakumar V."/>
            <person name="Bidwell S."/>
            <person name="Rosen B."/>
            <person name="Chan A."/>
            <person name="Zhou S."/>
            <person name="Gentzbittel L."/>
            <person name="Childs K.L."/>
            <person name="Yandell M."/>
            <person name="Gundlach H."/>
            <person name="Mayer K.F."/>
            <person name="Schwartz D.C."/>
            <person name="Town C.D."/>
        </authorList>
    </citation>
    <scope>GENOME REANNOTATION</scope>
    <source>
        <strain evidence="2">A17</strain>
        <strain evidence="3 4">cv. Jemalong A17</strain>
    </source>
</reference>
<feature type="region of interest" description="Disordered" evidence="1">
    <location>
        <begin position="1"/>
        <end position="29"/>
    </location>
</feature>
<proteinExistence type="predicted"/>
<evidence type="ECO:0000256" key="1">
    <source>
        <dbReference type="SAM" id="MobiDB-lite"/>
    </source>
</evidence>
<dbReference type="Proteomes" id="UP000002051">
    <property type="component" value="Chromosome 8"/>
</dbReference>
<dbReference type="AlphaFoldDB" id="A0A072TPE9"/>
<feature type="compositionally biased region" description="Basic and acidic residues" evidence="1">
    <location>
        <begin position="18"/>
        <end position="29"/>
    </location>
</feature>
<dbReference type="EMBL" id="CM001224">
    <property type="protein sequence ID" value="KEH19282.1"/>
    <property type="molecule type" value="Genomic_DNA"/>
</dbReference>
<reference evidence="2 4" key="1">
    <citation type="journal article" date="2011" name="Nature">
        <title>The Medicago genome provides insight into the evolution of rhizobial symbioses.</title>
        <authorList>
            <person name="Young N.D."/>
            <person name="Debelle F."/>
            <person name="Oldroyd G.E."/>
            <person name="Geurts R."/>
            <person name="Cannon S.B."/>
            <person name="Udvardi M.K."/>
            <person name="Benedito V.A."/>
            <person name="Mayer K.F."/>
            <person name="Gouzy J."/>
            <person name="Schoof H."/>
            <person name="Van de Peer Y."/>
            <person name="Proost S."/>
            <person name="Cook D.R."/>
            <person name="Meyers B.C."/>
            <person name="Spannagl M."/>
            <person name="Cheung F."/>
            <person name="De Mita S."/>
            <person name="Krishnakumar V."/>
            <person name="Gundlach H."/>
            <person name="Zhou S."/>
            <person name="Mudge J."/>
            <person name="Bharti A.K."/>
            <person name="Murray J.D."/>
            <person name="Naoumkina M.A."/>
            <person name="Rosen B."/>
            <person name="Silverstein K.A."/>
            <person name="Tang H."/>
            <person name="Rombauts S."/>
            <person name="Zhao P.X."/>
            <person name="Zhou P."/>
            <person name="Barbe V."/>
            <person name="Bardou P."/>
            <person name="Bechner M."/>
            <person name="Bellec A."/>
            <person name="Berger A."/>
            <person name="Berges H."/>
            <person name="Bidwell S."/>
            <person name="Bisseling T."/>
            <person name="Choisne N."/>
            <person name="Couloux A."/>
            <person name="Denny R."/>
            <person name="Deshpande S."/>
            <person name="Dai X."/>
            <person name="Doyle J.J."/>
            <person name="Dudez A.M."/>
            <person name="Farmer A.D."/>
            <person name="Fouteau S."/>
            <person name="Franken C."/>
            <person name="Gibelin C."/>
            <person name="Gish J."/>
            <person name="Goldstein S."/>
            <person name="Gonzalez A.J."/>
            <person name="Green P.J."/>
            <person name="Hallab A."/>
            <person name="Hartog M."/>
            <person name="Hua A."/>
            <person name="Humphray S.J."/>
            <person name="Jeong D.H."/>
            <person name="Jing Y."/>
            <person name="Jocker A."/>
            <person name="Kenton S.M."/>
            <person name="Kim D.J."/>
            <person name="Klee K."/>
            <person name="Lai H."/>
            <person name="Lang C."/>
            <person name="Lin S."/>
            <person name="Macmil S.L."/>
            <person name="Magdelenat G."/>
            <person name="Matthews L."/>
            <person name="McCorrison J."/>
            <person name="Monaghan E.L."/>
            <person name="Mun J.H."/>
            <person name="Najar F.Z."/>
            <person name="Nicholson C."/>
            <person name="Noirot C."/>
            <person name="O'Bleness M."/>
            <person name="Paule C.R."/>
            <person name="Poulain J."/>
            <person name="Prion F."/>
            <person name="Qin B."/>
            <person name="Qu C."/>
            <person name="Retzel E.F."/>
            <person name="Riddle C."/>
            <person name="Sallet E."/>
            <person name="Samain S."/>
            <person name="Samson N."/>
            <person name="Sanders I."/>
            <person name="Saurat O."/>
            <person name="Scarpelli C."/>
            <person name="Schiex T."/>
            <person name="Segurens B."/>
            <person name="Severin A.J."/>
            <person name="Sherrier D.J."/>
            <person name="Shi R."/>
            <person name="Sims S."/>
            <person name="Singer S.R."/>
            <person name="Sinharoy S."/>
            <person name="Sterck L."/>
            <person name="Viollet A."/>
            <person name="Wang B.B."/>
            <person name="Wang K."/>
            <person name="Wang M."/>
            <person name="Wang X."/>
            <person name="Warfsmann J."/>
            <person name="Weissenbach J."/>
            <person name="White D.D."/>
            <person name="White J.D."/>
            <person name="Wiley G.B."/>
            <person name="Wincker P."/>
            <person name="Xing Y."/>
            <person name="Yang L."/>
            <person name="Yao Z."/>
            <person name="Ying F."/>
            <person name="Zhai J."/>
            <person name="Zhou L."/>
            <person name="Zuber A."/>
            <person name="Denarie J."/>
            <person name="Dixon R.A."/>
            <person name="May G.D."/>
            <person name="Schwartz D.C."/>
            <person name="Rogers J."/>
            <person name="Quetier F."/>
            <person name="Town C.D."/>
            <person name="Roe B.A."/>
        </authorList>
    </citation>
    <scope>NUCLEOTIDE SEQUENCE [LARGE SCALE GENOMIC DNA]</scope>
    <source>
        <strain evidence="2">A17</strain>
        <strain evidence="3 4">cv. Jemalong A17</strain>
    </source>
</reference>
<evidence type="ECO:0000313" key="3">
    <source>
        <dbReference type="EnsemblPlants" id="KEH19282"/>
    </source>
</evidence>
<protein>
    <submittedName>
        <fullName evidence="2 3">Uncharacterized protein</fullName>
    </submittedName>
</protein>
<name>A0A072TPE9_MEDTR</name>
<gene>
    <name evidence="2" type="ordered locus">MTR_8g045935</name>
</gene>
<dbReference type="EnsemblPlants" id="KEH19282">
    <property type="protein sequence ID" value="KEH19282"/>
    <property type="gene ID" value="MTR_8g045935"/>
</dbReference>